<dbReference type="AlphaFoldDB" id="A0A7H0IRK8"/>
<sequence length="59" mass="6492">MRKPLIAWAQLVSGLTLTALSFFQVITEIPYSTFAVLGGGFLTVDGYRNLRALRGPHEP</sequence>
<evidence type="ECO:0000313" key="1">
    <source>
        <dbReference type="EMBL" id="QNP75424.1"/>
    </source>
</evidence>
<name>A0A7H0IRK8_9ACTN</name>
<keyword evidence="2" id="KW-1185">Reference proteome</keyword>
<dbReference type="KEGG" id="sroi:IAG44_42505"/>
<reference evidence="1 2" key="1">
    <citation type="submission" date="2020-08" db="EMBL/GenBank/DDBJ databases">
        <title>A novel species.</title>
        <authorList>
            <person name="Gao J."/>
        </authorList>
    </citation>
    <scope>NUCLEOTIDE SEQUENCE [LARGE SCALE GENOMIC DNA]</scope>
    <source>
        <strain evidence="1 2">CRXT-G-22</strain>
    </source>
</reference>
<protein>
    <submittedName>
        <fullName evidence="1">Uncharacterized protein</fullName>
    </submittedName>
</protein>
<evidence type="ECO:0000313" key="2">
    <source>
        <dbReference type="Proteomes" id="UP000516052"/>
    </source>
</evidence>
<organism evidence="1 2">
    <name type="scientific">Streptomyces roseirectus</name>
    <dbReference type="NCBI Taxonomy" id="2768066"/>
    <lineage>
        <taxon>Bacteria</taxon>
        <taxon>Bacillati</taxon>
        <taxon>Actinomycetota</taxon>
        <taxon>Actinomycetes</taxon>
        <taxon>Kitasatosporales</taxon>
        <taxon>Streptomycetaceae</taxon>
        <taxon>Streptomyces</taxon>
    </lineage>
</organism>
<gene>
    <name evidence="1" type="ORF">IAG44_42505</name>
</gene>
<dbReference type="Proteomes" id="UP000516052">
    <property type="component" value="Chromosome"/>
</dbReference>
<dbReference type="EMBL" id="CP060828">
    <property type="protein sequence ID" value="QNP75424.1"/>
    <property type="molecule type" value="Genomic_DNA"/>
</dbReference>
<proteinExistence type="predicted"/>
<accession>A0A7H0IRK8</accession>